<comment type="caution">
    <text evidence="14">The sequence shown here is derived from an EMBL/GenBank/DDBJ whole genome shotgun (WGS) entry which is preliminary data.</text>
</comment>
<evidence type="ECO:0000256" key="7">
    <source>
        <dbReference type="ARBA" id="ARBA00022908"/>
    </source>
</evidence>
<keyword evidence="9 11" id="KW-0233">DNA recombination</keyword>
<feature type="active site" evidence="11">
    <location>
        <position position="193"/>
    </location>
</feature>
<keyword evidence="4 11" id="KW-0963">Cytoplasm</keyword>
<keyword evidence="10 11" id="KW-0131">Cell cycle</keyword>
<reference evidence="14" key="1">
    <citation type="journal article" date="2020" name="mSystems">
        <title>Genome- and Community-Level Interaction Insights into Carbon Utilization and Element Cycling Functions of Hydrothermarchaeota in Hydrothermal Sediment.</title>
        <authorList>
            <person name="Zhou Z."/>
            <person name="Liu Y."/>
            <person name="Xu W."/>
            <person name="Pan J."/>
            <person name="Luo Z.H."/>
            <person name="Li M."/>
        </authorList>
    </citation>
    <scope>NUCLEOTIDE SEQUENCE [LARGE SCALE GENOMIC DNA]</scope>
    <source>
        <strain evidence="14">SpSt-769</strain>
    </source>
</reference>
<dbReference type="PANTHER" id="PTHR30349:SF81">
    <property type="entry name" value="TYROSINE RECOMBINASE XERC"/>
    <property type="match status" value="1"/>
</dbReference>
<dbReference type="GO" id="GO:0006313">
    <property type="term" value="P:DNA transposition"/>
    <property type="evidence" value="ECO:0007669"/>
    <property type="project" value="UniProtKB-UniRule"/>
</dbReference>
<accession>A0A7C4EY04</accession>
<evidence type="ECO:0000259" key="13">
    <source>
        <dbReference type="PROSITE" id="PS51900"/>
    </source>
</evidence>
<dbReference type="Gene3D" id="1.10.150.130">
    <property type="match status" value="1"/>
</dbReference>
<feature type="active site" evidence="11">
    <location>
        <position position="290"/>
    </location>
</feature>
<keyword evidence="8 11" id="KW-0238">DNA-binding</keyword>
<dbReference type="NCBIfam" id="NF040815">
    <property type="entry name" value="recomb_XerA_Arch"/>
    <property type="match status" value="1"/>
</dbReference>
<dbReference type="Gene3D" id="1.10.443.10">
    <property type="entry name" value="Intergrase catalytic core"/>
    <property type="match status" value="1"/>
</dbReference>
<name>A0A7C4EY04_9BACT</name>
<comment type="function">
    <text evidence="11">Site-specific tyrosine recombinase, which acts by catalyzing the cutting and rejoining of the recombining DNA molecules. The XerC-XerD complex is essential to convert dimers of the bacterial chromosome into monomers to permit their segregation at cell division. It also contributes to the segregational stability of plasmids.</text>
</comment>
<evidence type="ECO:0000256" key="6">
    <source>
        <dbReference type="ARBA" id="ARBA00022829"/>
    </source>
</evidence>
<evidence type="ECO:0000313" key="14">
    <source>
        <dbReference type="EMBL" id="HGH61475.1"/>
    </source>
</evidence>
<dbReference type="GO" id="GO:0005737">
    <property type="term" value="C:cytoplasm"/>
    <property type="evidence" value="ECO:0007669"/>
    <property type="project" value="UniProtKB-SubCell"/>
</dbReference>
<feature type="active site" description="O-(3'-phospho-DNA)-tyrosine intermediate" evidence="11">
    <location>
        <position position="299"/>
    </location>
</feature>
<dbReference type="EMBL" id="DTGT01000294">
    <property type="protein sequence ID" value="HGH61475.1"/>
    <property type="molecule type" value="Genomic_DNA"/>
</dbReference>
<dbReference type="PROSITE" id="PS51900">
    <property type="entry name" value="CB"/>
    <property type="match status" value="1"/>
</dbReference>
<evidence type="ECO:0000256" key="5">
    <source>
        <dbReference type="ARBA" id="ARBA00022618"/>
    </source>
</evidence>
<sequence length="318" mass="36384">MRQDNPRASLPRSRPHKDDAVRDIEAYVRRFLNYLLVDKGLSRLTIASYASDLKGFSLFLSERLKRSLPQLTRTDLMLYLEELDRSNFSPRTRARKISCLKSFFAFLNDQRLVETNPAVHLDIPRVMKSMPEYLHVGEVERLLSSADASTLEGARDHAMLELCYATGLRVSELVNLRMSNIDLEIGCVTVMGKGSKERVVPMGVPASNALRRYLEDVRPRLLGMRTSNAVFVTRRGRAMTRQAFWKIIKRTALRAGIRKHLSPHTLRHSFATHLVQNDADLRSVQIMLGHSDIATTEIYTHVAQKRLKQLHTRCHPRG</sequence>
<dbReference type="GO" id="GO:0051301">
    <property type="term" value="P:cell division"/>
    <property type="evidence" value="ECO:0007669"/>
    <property type="project" value="UniProtKB-KW"/>
</dbReference>
<dbReference type="InterPro" id="IPR010998">
    <property type="entry name" value="Integrase_recombinase_N"/>
</dbReference>
<dbReference type="InterPro" id="IPR011932">
    <property type="entry name" value="Recomb_XerD"/>
</dbReference>
<dbReference type="InterPro" id="IPR050090">
    <property type="entry name" value="Tyrosine_recombinase_XerCD"/>
</dbReference>
<comment type="similarity">
    <text evidence="2 11">Belongs to the 'phage' integrase family. XerD subfamily.</text>
</comment>
<evidence type="ECO:0000256" key="9">
    <source>
        <dbReference type="ARBA" id="ARBA00023172"/>
    </source>
</evidence>
<feature type="domain" description="Core-binding (CB)" evidence="13">
    <location>
        <begin position="22"/>
        <end position="108"/>
    </location>
</feature>
<evidence type="ECO:0000256" key="10">
    <source>
        <dbReference type="ARBA" id="ARBA00023306"/>
    </source>
</evidence>
<dbReference type="PANTHER" id="PTHR30349">
    <property type="entry name" value="PHAGE INTEGRASE-RELATED"/>
    <property type="match status" value="1"/>
</dbReference>
<dbReference type="InterPro" id="IPR011010">
    <property type="entry name" value="DNA_brk_join_enz"/>
</dbReference>
<dbReference type="NCBIfam" id="TIGR02225">
    <property type="entry name" value="recomb_XerD"/>
    <property type="match status" value="1"/>
</dbReference>
<dbReference type="GO" id="GO:0003677">
    <property type="term" value="F:DNA binding"/>
    <property type="evidence" value="ECO:0007669"/>
    <property type="project" value="UniProtKB-UniRule"/>
</dbReference>
<evidence type="ECO:0000256" key="4">
    <source>
        <dbReference type="ARBA" id="ARBA00022490"/>
    </source>
</evidence>
<dbReference type="GO" id="GO:0007059">
    <property type="term" value="P:chromosome segregation"/>
    <property type="evidence" value="ECO:0007669"/>
    <property type="project" value="UniProtKB-UniRule"/>
</dbReference>
<dbReference type="HAMAP" id="MF_01808">
    <property type="entry name" value="Recomb_XerC_XerD"/>
    <property type="match status" value="1"/>
</dbReference>
<dbReference type="NCBIfam" id="NF001399">
    <property type="entry name" value="PRK00283.1"/>
    <property type="match status" value="1"/>
</dbReference>
<dbReference type="Pfam" id="PF00589">
    <property type="entry name" value="Phage_integrase"/>
    <property type="match status" value="1"/>
</dbReference>
<evidence type="ECO:0000259" key="12">
    <source>
        <dbReference type="PROSITE" id="PS51898"/>
    </source>
</evidence>
<feature type="domain" description="Tyr recombinase" evidence="12">
    <location>
        <begin position="129"/>
        <end position="312"/>
    </location>
</feature>
<dbReference type="InterPro" id="IPR004107">
    <property type="entry name" value="Integrase_SAM-like_N"/>
</dbReference>
<gene>
    <name evidence="11 14" type="primary">xerD</name>
    <name evidence="14" type="ORF">ENV54_09280</name>
</gene>
<dbReference type="SUPFAM" id="SSF56349">
    <property type="entry name" value="DNA breaking-rejoining enzymes"/>
    <property type="match status" value="1"/>
</dbReference>
<dbReference type="InterPro" id="IPR013762">
    <property type="entry name" value="Integrase-like_cat_sf"/>
</dbReference>
<evidence type="ECO:0000256" key="8">
    <source>
        <dbReference type="ARBA" id="ARBA00023125"/>
    </source>
</evidence>
<feature type="active site" evidence="11">
    <location>
        <position position="264"/>
    </location>
</feature>
<organism evidence="14">
    <name type="scientific">Desulfomonile tiedjei</name>
    <dbReference type="NCBI Taxonomy" id="2358"/>
    <lineage>
        <taxon>Bacteria</taxon>
        <taxon>Pseudomonadati</taxon>
        <taxon>Thermodesulfobacteriota</taxon>
        <taxon>Desulfomonilia</taxon>
        <taxon>Desulfomonilales</taxon>
        <taxon>Desulfomonilaceae</taxon>
        <taxon>Desulfomonile</taxon>
    </lineage>
</organism>
<evidence type="ECO:0000256" key="2">
    <source>
        <dbReference type="ARBA" id="ARBA00010450"/>
    </source>
</evidence>
<dbReference type="InterPro" id="IPR044068">
    <property type="entry name" value="CB"/>
</dbReference>
<keyword evidence="7 11" id="KW-0229">DNA integration</keyword>
<proteinExistence type="inferred from homology"/>
<dbReference type="HAMAP" id="MF_01807">
    <property type="entry name" value="Recomb_XerD"/>
    <property type="match status" value="1"/>
</dbReference>
<dbReference type="InterPro" id="IPR023009">
    <property type="entry name" value="Tyrosine_recombinase_XerC/XerD"/>
</dbReference>
<dbReference type="AlphaFoldDB" id="A0A7C4EY04"/>
<dbReference type="InterPro" id="IPR002104">
    <property type="entry name" value="Integrase_catalytic"/>
</dbReference>
<protein>
    <recommendedName>
        <fullName evidence="3 11">Tyrosine recombinase XerD</fullName>
    </recommendedName>
</protein>
<comment type="subcellular location">
    <subcellularLocation>
        <location evidence="1 11">Cytoplasm</location>
    </subcellularLocation>
</comment>
<dbReference type="PROSITE" id="PS51898">
    <property type="entry name" value="TYR_RECOMBINASE"/>
    <property type="match status" value="1"/>
</dbReference>
<keyword evidence="6 11" id="KW-0159">Chromosome partition</keyword>
<comment type="subunit">
    <text evidence="11">Forms a cyclic heterotetrameric complex composed of two molecules of XerC and two molecules of XerD.</text>
</comment>
<dbReference type="Pfam" id="PF02899">
    <property type="entry name" value="Phage_int_SAM_1"/>
    <property type="match status" value="1"/>
</dbReference>
<evidence type="ECO:0000256" key="1">
    <source>
        <dbReference type="ARBA" id="ARBA00004496"/>
    </source>
</evidence>
<dbReference type="CDD" id="cd00798">
    <property type="entry name" value="INT_XerDC_C"/>
    <property type="match status" value="1"/>
</dbReference>
<keyword evidence="5 11" id="KW-0132">Cell division</keyword>
<feature type="active site" evidence="11">
    <location>
        <position position="267"/>
    </location>
</feature>
<feature type="active site" evidence="11">
    <location>
        <position position="169"/>
    </location>
</feature>
<dbReference type="GO" id="GO:0009037">
    <property type="term" value="F:tyrosine-based site-specific recombinase activity"/>
    <property type="evidence" value="ECO:0007669"/>
    <property type="project" value="UniProtKB-UniRule"/>
</dbReference>
<evidence type="ECO:0000256" key="3">
    <source>
        <dbReference type="ARBA" id="ARBA00015810"/>
    </source>
</evidence>
<evidence type="ECO:0000256" key="11">
    <source>
        <dbReference type="HAMAP-Rule" id="MF_01807"/>
    </source>
</evidence>